<dbReference type="Proteomes" id="UP000001302">
    <property type="component" value="Chromosome"/>
</dbReference>
<feature type="domain" description="Major facilitator superfamily (MFS) profile" evidence="9">
    <location>
        <begin position="23"/>
        <end position="407"/>
    </location>
</feature>
<dbReference type="EMBL" id="CP002156">
    <property type="protein sequence ID" value="ADM08583.1"/>
    <property type="molecule type" value="Genomic_DNA"/>
</dbReference>
<evidence type="ECO:0000256" key="1">
    <source>
        <dbReference type="ARBA" id="ARBA00004651"/>
    </source>
</evidence>
<dbReference type="STRING" id="314260.PB2503_02532"/>
<evidence type="ECO:0000313" key="10">
    <source>
        <dbReference type="EMBL" id="ADM08583.1"/>
    </source>
</evidence>
<dbReference type="GO" id="GO:0042910">
    <property type="term" value="F:xenobiotic transmembrane transporter activity"/>
    <property type="evidence" value="ECO:0007669"/>
    <property type="project" value="InterPro"/>
</dbReference>
<feature type="transmembrane region" description="Helical" evidence="8">
    <location>
        <begin position="228"/>
        <end position="248"/>
    </location>
</feature>
<feature type="transmembrane region" description="Helical" evidence="8">
    <location>
        <begin position="357"/>
        <end position="378"/>
    </location>
</feature>
<keyword evidence="8" id="KW-0997">Cell inner membrane</keyword>
<dbReference type="InterPro" id="IPR020846">
    <property type="entry name" value="MFS_dom"/>
</dbReference>
<comment type="similarity">
    <text evidence="2 8">Belongs to the major facilitator superfamily. Bcr/CmlA family.</text>
</comment>
<reference evidence="11" key="1">
    <citation type="submission" date="2010-08" db="EMBL/GenBank/DDBJ databases">
        <title>Genome sequence of Parvularcula bermudensis HTCC2503.</title>
        <authorList>
            <person name="Kang D.-M."/>
            <person name="Oh H.-M."/>
            <person name="Cho J.-C."/>
        </authorList>
    </citation>
    <scope>NUCLEOTIDE SEQUENCE [LARGE SCALE GENOMIC DNA]</scope>
    <source>
        <strain evidence="11">ATCC BAA-594 / HTCC2503 / KCTC 12087</strain>
    </source>
</reference>
<evidence type="ECO:0000256" key="4">
    <source>
        <dbReference type="ARBA" id="ARBA00022475"/>
    </source>
</evidence>
<dbReference type="eggNOG" id="COG2814">
    <property type="taxonomic scope" value="Bacteria"/>
</dbReference>
<evidence type="ECO:0000259" key="9">
    <source>
        <dbReference type="PROSITE" id="PS50850"/>
    </source>
</evidence>
<dbReference type="InterPro" id="IPR036259">
    <property type="entry name" value="MFS_trans_sf"/>
</dbReference>
<evidence type="ECO:0000256" key="3">
    <source>
        <dbReference type="ARBA" id="ARBA00022448"/>
    </source>
</evidence>
<dbReference type="GO" id="GO:1990961">
    <property type="term" value="P:xenobiotic detoxification by transmembrane export across the plasma membrane"/>
    <property type="evidence" value="ECO:0007669"/>
    <property type="project" value="InterPro"/>
</dbReference>
<keyword evidence="4" id="KW-1003">Cell membrane</keyword>
<feature type="transmembrane region" description="Helical" evidence="8">
    <location>
        <begin position="90"/>
        <end position="109"/>
    </location>
</feature>
<dbReference type="InterPro" id="IPR005829">
    <property type="entry name" value="Sugar_transporter_CS"/>
</dbReference>
<evidence type="ECO:0000256" key="8">
    <source>
        <dbReference type="RuleBase" id="RU365088"/>
    </source>
</evidence>
<dbReference type="OrthoDB" id="9800416at2"/>
<evidence type="ECO:0000256" key="7">
    <source>
        <dbReference type="ARBA" id="ARBA00023136"/>
    </source>
</evidence>
<evidence type="ECO:0000256" key="5">
    <source>
        <dbReference type="ARBA" id="ARBA00022692"/>
    </source>
</evidence>
<keyword evidence="6 8" id="KW-1133">Transmembrane helix</keyword>
<dbReference type="PANTHER" id="PTHR23502:SF132">
    <property type="entry name" value="POLYAMINE TRANSPORTER 2-RELATED"/>
    <property type="match status" value="1"/>
</dbReference>
<dbReference type="NCBIfam" id="TIGR00710">
    <property type="entry name" value="efflux_Bcr_CflA"/>
    <property type="match status" value="1"/>
</dbReference>
<dbReference type="PANTHER" id="PTHR23502">
    <property type="entry name" value="MAJOR FACILITATOR SUPERFAMILY"/>
    <property type="match status" value="1"/>
</dbReference>
<dbReference type="CDD" id="cd17320">
    <property type="entry name" value="MFS_MdfA_MDR_like"/>
    <property type="match status" value="1"/>
</dbReference>
<keyword evidence="5 8" id="KW-0812">Transmembrane</keyword>
<dbReference type="KEGG" id="pbr:PB2503_02532"/>
<accession>E0TCJ4</accession>
<feature type="transmembrane region" description="Helical" evidence="8">
    <location>
        <begin position="319"/>
        <end position="345"/>
    </location>
</feature>
<dbReference type="GO" id="GO:0005886">
    <property type="term" value="C:plasma membrane"/>
    <property type="evidence" value="ECO:0007669"/>
    <property type="project" value="UniProtKB-SubCell"/>
</dbReference>
<keyword evidence="3 8" id="KW-0813">Transport</keyword>
<dbReference type="Gene3D" id="1.20.1720.10">
    <property type="entry name" value="Multidrug resistance protein D"/>
    <property type="match status" value="1"/>
</dbReference>
<feature type="transmembrane region" description="Helical" evidence="8">
    <location>
        <begin position="263"/>
        <end position="280"/>
    </location>
</feature>
<dbReference type="HOGENOM" id="CLU_001265_47_0_5"/>
<feature type="transmembrane region" description="Helical" evidence="8">
    <location>
        <begin position="23"/>
        <end position="47"/>
    </location>
</feature>
<name>E0TCJ4_PARBH</name>
<comment type="subcellular location">
    <subcellularLocation>
        <location evidence="8">Cell inner membrane</location>
        <topology evidence="8">Multi-pass membrane protein</topology>
    </subcellularLocation>
    <subcellularLocation>
        <location evidence="1">Cell membrane</location>
        <topology evidence="1">Multi-pass membrane protein</topology>
    </subcellularLocation>
</comment>
<dbReference type="InterPro" id="IPR004812">
    <property type="entry name" value="Efflux_drug-R_Bcr/CmlA"/>
</dbReference>
<protein>
    <recommendedName>
        <fullName evidence="8">Bcr/CflA family efflux transporter</fullName>
    </recommendedName>
</protein>
<dbReference type="RefSeq" id="WP_013299557.1">
    <property type="nucleotide sequence ID" value="NC_014414.1"/>
</dbReference>
<dbReference type="SUPFAM" id="SSF103473">
    <property type="entry name" value="MFS general substrate transporter"/>
    <property type="match status" value="1"/>
</dbReference>
<feature type="transmembrane region" description="Helical" evidence="8">
    <location>
        <begin position="115"/>
        <end position="136"/>
    </location>
</feature>
<keyword evidence="7 8" id="KW-0472">Membrane</keyword>
<proteinExistence type="inferred from homology"/>
<feature type="transmembrane region" description="Helical" evidence="8">
    <location>
        <begin position="148"/>
        <end position="171"/>
    </location>
</feature>
<dbReference type="AlphaFoldDB" id="E0TCJ4"/>
<dbReference type="PROSITE" id="PS00216">
    <property type="entry name" value="SUGAR_TRANSPORT_1"/>
    <property type="match status" value="1"/>
</dbReference>
<gene>
    <name evidence="10" type="ordered locus">PB2503_02532</name>
</gene>
<sequence>MDSNAPRSSSAPSLINWPPQGEFVSLVAILMAMNALSIDIVLPALGLIGESLDQSDGNAIQLIITIYIFSFGCGQLVLGPVSDRFGRRPLLLIALGLFAVANGLAASASDFSHLLAARCAQGLTAAALRVSALAIVRDRYQGRQMAKTMSLVMMVFMAVPLMAPLLGQILIGLGPWPLIFEASAVLSGFVFLWVALRLPESLPPARRRRISLSTLIDGYRLIISHRSAWGYMLASGFVFGVLFSFITASNQILLEVYEIGNKFPLAFAGVASGLAVSNFFNSRLVEAYGMRALSHTALILFLGVNCLHAVLAFVGYQPFWLFTVMTALPFVMLGFLGPNFTALALDPLGKVAGLATSVQGFISTGIAGLFGGWVAHLYNGTPEPYAYGVAILSAGAVAMVTWTERGQLRAFRLVKEPPTPPESPSA</sequence>
<evidence type="ECO:0000313" key="11">
    <source>
        <dbReference type="Proteomes" id="UP000001302"/>
    </source>
</evidence>
<dbReference type="PROSITE" id="PS50850">
    <property type="entry name" value="MFS"/>
    <property type="match status" value="1"/>
</dbReference>
<evidence type="ECO:0000256" key="6">
    <source>
        <dbReference type="ARBA" id="ARBA00022989"/>
    </source>
</evidence>
<keyword evidence="11" id="KW-1185">Reference proteome</keyword>
<feature type="transmembrane region" description="Helical" evidence="8">
    <location>
        <begin position="177"/>
        <end position="198"/>
    </location>
</feature>
<feature type="transmembrane region" description="Helical" evidence="8">
    <location>
        <begin position="384"/>
        <end position="402"/>
    </location>
</feature>
<feature type="transmembrane region" description="Helical" evidence="8">
    <location>
        <begin position="59"/>
        <end position="78"/>
    </location>
</feature>
<reference evidence="10 11" key="2">
    <citation type="journal article" date="2011" name="J. Bacteriol.">
        <title>Complete genome sequence of strain HTCC2503T of Parvularcula bermudensis, the type species of the order "Parvularculales" in the class Alphaproteobacteria.</title>
        <authorList>
            <person name="Oh H.M."/>
            <person name="Kang I."/>
            <person name="Vergin K.L."/>
            <person name="Kang D."/>
            <person name="Rhee K.H."/>
            <person name="Giovannoni S.J."/>
            <person name="Cho J.C."/>
        </authorList>
    </citation>
    <scope>NUCLEOTIDE SEQUENCE [LARGE SCALE GENOMIC DNA]</scope>
    <source>
        <strain evidence="11">ATCC BAA-594 / HTCC2503 / KCTC 12087</strain>
    </source>
</reference>
<evidence type="ECO:0000256" key="2">
    <source>
        <dbReference type="ARBA" id="ARBA00006236"/>
    </source>
</evidence>
<dbReference type="InterPro" id="IPR011701">
    <property type="entry name" value="MFS"/>
</dbReference>
<feature type="transmembrane region" description="Helical" evidence="8">
    <location>
        <begin position="292"/>
        <end position="313"/>
    </location>
</feature>
<dbReference type="Pfam" id="PF07690">
    <property type="entry name" value="MFS_1"/>
    <property type="match status" value="1"/>
</dbReference>
<organism evidence="10 11">
    <name type="scientific">Parvularcula bermudensis (strain ATCC BAA-594 / HTCC2503 / KCTC 12087)</name>
    <dbReference type="NCBI Taxonomy" id="314260"/>
    <lineage>
        <taxon>Bacteria</taxon>
        <taxon>Pseudomonadati</taxon>
        <taxon>Pseudomonadota</taxon>
        <taxon>Alphaproteobacteria</taxon>
        <taxon>Parvularculales</taxon>
        <taxon>Parvularculaceae</taxon>
        <taxon>Parvularcula</taxon>
    </lineage>
</organism>